<dbReference type="CDD" id="cd01572">
    <property type="entry name" value="QPRTase"/>
    <property type="match status" value="1"/>
</dbReference>
<comment type="pathway">
    <text evidence="2">Cofactor biosynthesis; NAD(+) biosynthesis; nicotinate D-ribonucleotide from quinolinate: step 1/1.</text>
</comment>
<reference evidence="12 14" key="1">
    <citation type="submission" date="2017-04" db="EMBL/GenBank/DDBJ databases">
        <title>Accumulation and expression of multiple antibiotic resistance genes in Arcobacter cryaerophilus that thrives in sewage.</title>
        <authorList>
            <person name="Millar J.A."/>
            <person name="Raghavan R."/>
        </authorList>
    </citation>
    <scope>NUCLEOTIDE SEQUENCE [LARGE SCALE GENOMIC DNA]</scope>
    <source>
        <strain evidence="12 14">AZT-1</strain>
    </source>
</reference>
<evidence type="ECO:0000256" key="5">
    <source>
        <dbReference type="ARBA" id="ARBA00022642"/>
    </source>
</evidence>
<dbReference type="GO" id="GO:0005737">
    <property type="term" value="C:cytoplasm"/>
    <property type="evidence" value="ECO:0007669"/>
    <property type="project" value="TreeGrafter"/>
</dbReference>
<evidence type="ECO:0000256" key="6">
    <source>
        <dbReference type="ARBA" id="ARBA00022676"/>
    </source>
</evidence>
<keyword evidence="5" id="KW-0662">Pyridine nucleotide biosynthesis</keyword>
<dbReference type="InterPro" id="IPR022412">
    <property type="entry name" value="Quinolinate_PRibosylTrfase_N"/>
</dbReference>
<dbReference type="InterPro" id="IPR036068">
    <property type="entry name" value="Nicotinate_pribotase-like_C"/>
</dbReference>
<dbReference type="GO" id="GO:0009435">
    <property type="term" value="P:NAD+ biosynthetic process"/>
    <property type="evidence" value="ECO:0007669"/>
    <property type="project" value="UniProtKB-UniPathway"/>
</dbReference>
<dbReference type="Pfam" id="PF02749">
    <property type="entry name" value="QRPTase_N"/>
    <property type="match status" value="1"/>
</dbReference>
<dbReference type="Proteomes" id="UP000192599">
    <property type="component" value="Unassembled WGS sequence"/>
</dbReference>
<organism evidence="12 14">
    <name type="scientific">Aliarcobacter cryaerophilus</name>
    <dbReference type="NCBI Taxonomy" id="28198"/>
    <lineage>
        <taxon>Bacteria</taxon>
        <taxon>Pseudomonadati</taxon>
        <taxon>Campylobacterota</taxon>
        <taxon>Epsilonproteobacteria</taxon>
        <taxon>Campylobacterales</taxon>
        <taxon>Arcobacteraceae</taxon>
        <taxon>Aliarcobacter</taxon>
    </lineage>
</organism>
<comment type="similarity">
    <text evidence="3 9">Belongs to the NadC/ModD family.</text>
</comment>
<dbReference type="PANTHER" id="PTHR32179">
    <property type="entry name" value="NICOTINATE-NUCLEOTIDE PYROPHOSPHORYLASE [CARBOXYLATING]"/>
    <property type="match status" value="1"/>
</dbReference>
<keyword evidence="6 9" id="KW-0328">Glycosyltransferase</keyword>
<dbReference type="RefSeq" id="WP_066156514.1">
    <property type="nucleotide sequence ID" value="NZ_CP026655.1"/>
</dbReference>
<name>A0A1V9VDY6_9BACT</name>
<dbReference type="InterPro" id="IPR002638">
    <property type="entry name" value="Quinolinate_PRibosylTrfase_C"/>
</dbReference>
<evidence type="ECO:0000313" key="12">
    <source>
        <dbReference type="EMBL" id="OQR42163.1"/>
    </source>
</evidence>
<dbReference type="Proteomes" id="UP001164100">
    <property type="component" value="Chromosome"/>
</dbReference>
<dbReference type="GO" id="GO:0004514">
    <property type="term" value="F:nicotinate-nucleotide diphosphorylase (carboxylating) activity"/>
    <property type="evidence" value="ECO:0007669"/>
    <property type="project" value="UniProtKB-EC"/>
</dbReference>
<feature type="domain" description="Quinolinate phosphoribosyl transferase N-terminal" evidence="11">
    <location>
        <begin position="26"/>
        <end position="101"/>
    </location>
</feature>
<dbReference type="SUPFAM" id="SSF54675">
    <property type="entry name" value="Nicotinate/Quinolinate PRTase N-terminal domain-like"/>
    <property type="match status" value="1"/>
</dbReference>
<dbReference type="PANTHER" id="PTHR32179:SF3">
    <property type="entry name" value="NICOTINATE-NUCLEOTIDE PYROPHOSPHORYLASE [CARBOXYLATING]"/>
    <property type="match status" value="1"/>
</dbReference>
<dbReference type="InterPro" id="IPR004393">
    <property type="entry name" value="NadC"/>
</dbReference>
<keyword evidence="7 9" id="KW-0808">Transferase</keyword>
<dbReference type="EC" id="2.4.2.19" evidence="4"/>
<evidence type="ECO:0000256" key="9">
    <source>
        <dbReference type="PIRNR" id="PIRNR006250"/>
    </source>
</evidence>
<dbReference type="Gene3D" id="3.90.1170.20">
    <property type="entry name" value="Quinolinate phosphoribosyl transferase, N-terminal domain"/>
    <property type="match status" value="1"/>
</dbReference>
<dbReference type="EMBL" id="LNTC01000007">
    <property type="protein sequence ID" value="OQR42163.1"/>
    <property type="molecule type" value="Genomic_DNA"/>
</dbReference>
<dbReference type="UniPathway" id="UPA00253">
    <property type="reaction ID" value="UER00331"/>
</dbReference>
<dbReference type="NCBIfam" id="TIGR00078">
    <property type="entry name" value="nadC"/>
    <property type="match status" value="1"/>
</dbReference>
<feature type="domain" description="Quinolinate phosphoribosyl transferase C-terminal" evidence="10">
    <location>
        <begin position="103"/>
        <end position="271"/>
    </location>
</feature>
<evidence type="ECO:0000256" key="2">
    <source>
        <dbReference type="ARBA" id="ARBA00004893"/>
    </source>
</evidence>
<dbReference type="InterPro" id="IPR013785">
    <property type="entry name" value="Aldolase_TIM"/>
</dbReference>
<evidence type="ECO:0000256" key="1">
    <source>
        <dbReference type="ARBA" id="ARBA00003237"/>
    </source>
</evidence>
<dbReference type="PIRSF" id="PIRSF006250">
    <property type="entry name" value="NadC_ModD"/>
    <property type="match status" value="1"/>
</dbReference>
<dbReference type="AlphaFoldDB" id="A0A1V9VDY6"/>
<evidence type="ECO:0000256" key="4">
    <source>
        <dbReference type="ARBA" id="ARBA00011944"/>
    </source>
</evidence>
<dbReference type="FunFam" id="3.20.20.70:FF:000030">
    <property type="entry name" value="Nicotinate-nucleotide pyrophosphorylase, carboxylating"/>
    <property type="match status" value="1"/>
</dbReference>
<evidence type="ECO:0000256" key="3">
    <source>
        <dbReference type="ARBA" id="ARBA00009400"/>
    </source>
</evidence>
<evidence type="ECO:0000256" key="7">
    <source>
        <dbReference type="ARBA" id="ARBA00022679"/>
    </source>
</evidence>
<accession>A0A1V9VDY6</accession>
<evidence type="ECO:0000256" key="8">
    <source>
        <dbReference type="ARBA" id="ARBA00033102"/>
    </source>
</evidence>
<reference evidence="13" key="2">
    <citation type="journal article" date="2022" name="Front. Microbiol.">
        <title>Species classification and novel plasmid identifications in Arcobacter cryaerophilus and Arcobacter cryaerophilus-like organisms.</title>
        <authorList>
            <person name="Zhou G."/>
            <person name="Wang M."/>
            <person name="Wang H."/>
            <person name="Chen X."/>
            <person name="Gu Y."/>
            <person name="Shao Z."/>
            <person name="Zhang J."/>
            <person name="Zhang M."/>
        </authorList>
    </citation>
    <scope>NUCLEOTIDE SEQUENCE</scope>
    <source>
        <strain evidence="13">ICDCAC48</strain>
    </source>
</reference>
<dbReference type="Gene3D" id="3.20.20.70">
    <property type="entry name" value="Aldolase class I"/>
    <property type="match status" value="1"/>
</dbReference>
<dbReference type="Pfam" id="PF01729">
    <property type="entry name" value="QRPTase_C"/>
    <property type="match status" value="1"/>
</dbReference>
<dbReference type="InterPro" id="IPR037128">
    <property type="entry name" value="Quinolinate_PRibosylTase_N_sf"/>
</dbReference>
<dbReference type="EMBL" id="CP099556">
    <property type="protein sequence ID" value="UYF43530.1"/>
    <property type="molecule type" value="Genomic_DNA"/>
</dbReference>
<protein>
    <recommendedName>
        <fullName evidence="4">nicotinate-nucleotide diphosphorylase (carboxylating)</fullName>
        <ecNumber evidence="4">2.4.2.19</ecNumber>
    </recommendedName>
    <alternativeName>
        <fullName evidence="8">Quinolinate phosphoribosyltransferase [decarboxylating]</fullName>
    </alternativeName>
</protein>
<comment type="function">
    <text evidence="1">Involved in the catabolism of quinolinic acid (QA).</text>
</comment>
<dbReference type="InterPro" id="IPR027277">
    <property type="entry name" value="NadC/ModD"/>
</dbReference>
<sequence>MIHIKRFVKQAITEDNGRGDLFYDIAPDGKFTAKIVSKSNGILAGVKYAETLAQTEKIKVDFLKKDGDKIQAGDILAKLEGKASKLLSSERTFLNMLQHASGIATMASKFVEKLDGFDVVLLDTRKTRPHLRDFEKYASRVGGAINHRLGLDDCLMLKDTHLRTIENLAEFVKIARKRISWVTKIEIECETFSQVETAMEAGADIIMCDNMTFQQIKEVVKFRDEKYPHILIEASGNINLDTIQEYAKTGVDAVSSGSIIHQATWLDFSMRVD</sequence>
<evidence type="ECO:0000313" key="13">
    <source>
        <dbReference type="EMBL" id="UYF43530.1"/>
    </source>
</evidence>
<dbReference type="GO" id="GO:0034213">
    <property type="term" value="P:quinolinate catabolic process"/>
    <property type="evidence" value="ECO:0007669"/>
    <property type="project" value="TreeGrafter"/>
</dbReference>
<gene>
    <name evidence="13" type="primary">nadC</name>
    <name evidence="12" type="ORF">AS859_01270</name>
    <name evidence="13" type="ORF">NGX11_00960</name>
</gene>
<evidence type="ECO:0000313" key="14">
    <source>
        <dbReference type="Proteomes" id="UP000192599"/>
    </source>
</evidence>
<proteinExistence type="inferred from homology"/>
<evidence type="ECO:0000259" key="10">
    <source>
        <dbReference type="Pfam" id="PF01729"/>
    </source>
</evidence>
<evidence type="ECO:0000259" key="11">
    <source>
        <dbReference type="Pfam" id="PF02749"/>
    </source>
</evidence>
<dbReference type="SUPFAM" id="SSF51690">
    <property type="entry name" value="Nicotinate/Quinolinate PRTase C-terminal domain-like"/>
    <property type="match status" value="1"/>
</dbReference>